<accession>C7ZLK3</accession>
<keyword evidence="2" id="KW-1185">Reference proteome</keyword>
<dbReference type="HOGENOM" id="CLU_109903_0_0_1"/>
<dbReference type="KEGG" id="nhe:NECHADRAFT_28984"/>
<organism evidence="1 2">
    <name type="scientific">Fusarium vanettenii (strain ATCC MYA-4622 / CBS 123669 / FGSC 9596 / NRRL 45880 / 77-13-4)</name>
    <name type="common">Fusarium solani subsp. pisi</name>
    <dbReference type="NCBI Taxonomy" id="660122"/>
    <lineage>
        <taxon>Eukaryota</taxon>
        <taxon>Fungi</taxon>
        <taxon>Dikarya</taxon>
        <taxon>Ascomycota</taxon>
        <taxon>Pezizomycotina</taxon>
        <taxon>Sordariomycetes</taxon>
        <taxon>Hypocreomycetidae</taxon>
        <taxon>Hypocreales</taxon>
        <taxon>Nectriaceae</taxon>
        <taxon>Fusarium</taxon>
        <taxon>Fusarium solani species complex</taxon>
        <taxon>Fusarium vanettenii</taxon>
    </lineage>
</organism>
<dbReference type="InParanoid" id="C7ZLK3"/>
<proteinExistence type="predicted"/>
<reference evidence="1 2" key="1">
    <citation type="journal article" date="2009" name="PLoS Genet.">
        <title>The genome of Nectria haematococca: contribution of supernumerary chromosomes to gene expansion.</title>
        <authorList>
            <person name="Coleman J.J."/>
            <person name="Rounsley S.D."/>
            <person name="Rodriguez-Carres M."/>
            <person name="Kuo A."/>
            <person name="Wasmann C.C."/>
            <person name="Grimwood J."/>
            <person name="Schmutz J."/>
            <person name="Taga M."/>
            <person name="White G.J."/>
            <person name="Zhou S."/>
            <person name="Schwartz D.C."/>
            <person name="Freitag M."/>
            <person name="Ma L.J."/>
            <person name="Danchin E.G."/>
            <person name="Henrissat B."/>
            <person name="Coutinho P.M."/>
            <person name="Nelson D.R."/>
            <person name="Straney D."/>
            <person name="Napoli C.A."/>
            <person name="Barker B.M."/>
            <person name="Gribskov M."/>
            <person name="Rep M."/>
            <person name="Kroken S."/>
            <person name="Molnar I."/>
            <person name="Rensing C."/>
            <person name="Kennell J.C."/>
            <person name="Zamora J."/>
            <person name="Farman M.L."/>
            <person name="Selker E.U."/>
            <person name="Salamov A."/>
            <person name="Shapiro H."/>
            <person name="Pangilinan J."/>
            <person name="Lindquist E."/>
            <person name="Lamers C."/>
            <person name="Grigoriev I.V."/>
            <person name="Geiser D.M."/>
            <person name="Covert S.F."/>
            <person name="Temporini E."/>
            <person name="Vanetten H.D."/>
        </authorList>
    </citation>
    <scope>NUCLEOTIDE SEQUENCE [LARGE SCALE GENOMIC DNA]</scope>
    <source>
        <strain evidence="2">ATCC MYA-4622 / CBS 123669 / FGSC 9596 / NRRL 45880 / 77-13-4</strain>
    </source>
</reference>
<dbReference type="STRING" id="660122.C7ZLK3"/>
<sequence length="157" mass="18435">WLDDPLVIPNLTSRLLSNLQLVEAHTSRPSSLQTSLESLPQELQDRIMSLLREGTNGLDCTRLLPQSCWKHLFLRIPFLWDLDKTLVSEFKDKDGKEWDWERLFRQLMARVEPPTYPENSDIKAWDHGEVGLDVPPGFTNRRRIWQLLENMDPNEVE</sequence>
<dbReference type="Proteomes" id="UP000005206">
    <property type="component" value="Chromosome 7"/>
</dbReference>
<evidence type="ECO:0000313" key="1">
    <source>
        <dbReference type="EMBL" id="EEU35077.1"/>
    </source>
</evidence>
<feature type="non-terminal residue" evidence="1">
    <location>
        <position position="1"/>
    </location>
</feature>
<dbReference type="OrthoDB" id="3932329at2759"/>
<feature type="non-terminal residue" evidence="1">
    <location>
        <position position="157"/>
    </location>
</feature>
<dbReference type="AlphaFoldDB" id="C7ZLK3"/>
<dbReference type="GeneID" id="9679190"/>
<evidence type="ECO:0000313" key="2">
    <source>
        <dbReference type="Proteomes" id="UP000005206"/>
    </source>
</evidence>
<name>C7ZLK3_FUSV7</name>
<gene>
    <name evidence="1" type="ORF">NECHADRAFT_28984</name>
</gene>
<dbReference type="eggNOG" id="ENOG502SV88">
    <property type="taxonomic scope" value="Eukaryota"/>
</dbReference>
<dbReference type="OMA" id="HIEDWRW"/>
<dbReference type="VEuPathDB" id="FungiDB:NECHADRAFT_28984"/>
<dbReference type="EMBL" id="GG698946">
    <property type="protein sequence ID" value="EEU35077.1"/>
    <property type="molecule type" value="Genomic_DNA"/>
</dbReference>
<dbReference type="RefSeq" id="XP_003040790.1">
    <property type="nucleotide sequence ID" value="XM_003040744.1"/>
</dbReference>
<protein>
    <submittedName>
        <fullName evidence="1">Uncharacterized protein</fullName>
    </submittedName>
</protein>